<reference evidence="1" key="2">
    <citation type="journal article" date="2015" name="Data Brief">
        <title>Shoot transcriptome of the giant reed, Arundo donax.</title>
        <authorList>
            <person name="Barrero R.A."/>
            <person name="Guerrero F.D."/>
            <person name="Moolhuijzen P."/>
            <person name="Goolsby J.A."/>
            <person name="Tidwell J."/>
            <person name="Bellgard S.E."/>
            <person name="Bellgard M.I."/>
        </authorList>
    </citation>
    <scope>NUCLEOTIDE SEQUENCE</scope>
    <source>
        <tissue evidence="1">Shoot tissue taken approximately 20 cm above the soil surface</tissue>
    </source>
</reference>
<evidence type="ECO:0000313" key="1">
    <source>
        <dbReference type="EMBL" id="JAE18237.1"/>
    </source>
</evidence>
<proteinExistence type="predicted"/>
<organism evidence="1">
    <name type="scientific">Arundo donax</name>
    <name type="common">Giant reed</name>
    <name type="synonym">Donax arundinaceus</name>
    <dbReference type="NCBI Taxonomy" id="35708"/>
    <lineage>
        <taxon>Eukaryota</taxon>
        <taxon>Viridiplantae</taxon>
        <taxon>Streptophyta</taxon>
        <taxon>Embryophyta</taxon>
        <taxon>Tracheophyta</taxon>
        <taxon>Spermatophyta</taxon>
        <taxon>Magnoliopsida</taxon>
        <taxon>Liliopsida</taxon>
        <taxon>Poales</taxon>
        <taxon>Poaceae</taxon>
        <taxon>PACMAD clade</taxon>
        <taxon>Arundinoideae</taxon>
        <taxon>Arundineae</taxon>
        <taxon>Arundo</taxon>
    </lineage>
</organism>
<accession>A0A0A9G154</accession>
<protein>
    <submittedName>
        <fullName evidence="1">Uncharacterized protein</fullName>
    </submittedName>
</protein>
<name>A0A0A9G154_ARUDO</name>
<sequence length="71" mass="8360">MNLHTYHFIHLHVQTRGHRCFTYTHSLQLTGTHTPLHMYNSNHRSTTMLHIIFPDLHPQCVKPFENVGVLT</sequence>
<dbReference type="AlphaFoldDB" id="A0A0A9G154"/>
<reference evidence="1" key="1">
    <citation type="submission" date="2014-09" db="EMBL/GenBank/DDBJ databases">
        <authorList>
            <person name="Magalhaes I.L.F."/>
            <person name="Oliveira U."/>
            <person name="Santos F.R."/>
            <person name="Vidigal T.H.D.A."/>
            <person name="Brescovit A.D."/>
            <person name="Santos A.J."/>
        </authorList>
    </citation>
    <scope>NUCLEOTIDE SEQUENCE</scope>
    <source>
        <tissue evidence="1">Shoot tissue taken approximately 20 cm above the soil surface</tissue>
    </source>
</reference>
<dbReference type="EMBL" id="GBRH01179659">
    <property type="protein sequence ID" value="JAE18237.1"/>
    <property type="molecule type" value="Transcribed_RNA"/>
</dbReference>